<reference evidence="1 2" key="1">
    <citation type="submission" date="2019-11" db="EMBL/GenBank/DDBJ databases">
        <authorList>
            <person name="Holert J."/>
        </authorList>
    </citation>
    <scope>NUCLEOTIDE SEQUENCE [LARGE SCALE GENOMIC DNA]</scope>
    <source>
        <strain evidence="1">BC8_1</strain>
    </source>
</reference>
<sequence>MLALTECSYRHDESMRFGQSSVAAARILLHSEGECAGCDDDIDLTAEDARDAVHIHTVGHLMQPLREPWFDYRSLRLR</sequence>
<dbReference type="AlphaFoldDB" id="A0A5S9RC70"/>
<protein>
    <submittedName>
        <fullName evidence="1">Uncharacterized protein</fullName>
    </submittedName>
</protein>
<proteinExistence type="predicted"/>
<evidence type="ECO:0000313" key="2">
    <source>
        <dbReference type="Proteomes" id="UP000430146"/>
    </source>
</evidence>
<keyword evidence="2" id="KW-1185">Reference proteome</keyword>
<name>A0A5S9RC70_MYCVN</name>
<dbReference type="Proteomes" id="UP000430146">
    <property type="component" value="Unassembled WGS sequence"/>
</dbReference>
<evidence type="ECO:0000313" key="1">
    <source>
        <dbReference type="EMBL" id="CAA0138288.1"/>
    </source>
</evidence>
<accession>A0A5S9RC70</accession>
<organism evidence="1 2">
    <name type="scientific">Mycolicibacterium vanbaalenii</name>
    <name type="common">Mycobacterium vanbaalenii</name>
    <dbReference type="NCBI Taxonomy" id="110539"/>
    <lineage>
        <taxon>Bacteria</taxon>
        <taxon>Bacillati</taxon>
        <taxon>Actinomycetota</taxon>
        <taxon>Actinomycetes</taxon>
        <taxon>Mycobacteriales</taxon>
        <taxon>Mycobacteriaceae</taxon>
        <taxon>Mycolicibacterium</taxon>
    </lineage>
</organism>
<dbReference type="EMBL" id="CACSIP010000076">
    <property type="protein sequence ID" value="CAA0138288.1"/>
    <property type="molecule type" value="Genomic_DNA"/>
</dbReference>
<gene>
    <name evidence="1" type="ORF">AELLOGFF_02428</name>
</gene>